<evidence type="ECO:0000256" key="5">
    <source>
        <dbReference type="PROSITE-ProRule" id="PRU00192"/>
    </source>
</evidence>
<protein>
    <recommendedName>
        <fullName evidence="10">Src-like-adapter</fullName>
    </recommendedName>
</protein>
<dbReference type="InterPro" id="IPR043539">
    <property type="entry name" value="Grb2-like"/>
</dbReference>
<dbReference type="Proteomes" id="UP001152803">
    <property type="component" value="Unassembled WGS sequence"/>
</dbReference>
<dbReference type="InterPro" id="IPR000980">
    <property type="entry name" value="SH2"/>
</dbReference>
<proteinExistence type="predicted"/>
<feature type="domain" description="SH2" evidence="6">
    <location>
        <begin position="93"/>
        <end position="184"/>
    </location>
</feature>
<evidence type="ECO:0000313" key="8">
    <source>
        <dbReference type="EMBL" id="KAJ8267649.1"/>
    </source>
</evidence>
<dbReference type="SMART" id="SM00252">
    <property type="entry name" value="SH2"/>
    <property type="match status" value="1"/>
</dbReference>
<dbReference type="PANTHER" id="PTHR46037">
    <property type="entry name" value="PROTEIN ENHANCER OF SEVENLESS 2B"/>
    <property type="match status" value="1"/>
</dbReference>
<evidence type="ECO:0008006" key="10">
    <source>
        <dbReference type="Google" id="ProtNLM"/>
    </source>
</evidence>
<evidence type="ECO:0000256" key="3">
    <source>
        <dbReference type="ARBA" id="ARBA00023288"/>
    </source>
</evidence>
<organism evidence="8 9">
    <name type="scientific">Conger conger</name>
    <name type="common">Conger eel</name>
    <name type="synonym">Muraena conger</name>
    <dbReference type="NCBI Taxonomy" id="82655"/>
    <lineage>
        <taxon>Eukaryota</taxon>
        <taxon>Metazoa</taxon>
        <taxon>Chordata</taxon>
        <taxon>Craniata</taxon>
        <taxon>Vertebrata</taxon>
        <taxon>Euteleostomi</taxon>
        <taxon>Actinopterygii</taxon>
        <taxon>Neopterygii</taxon>
        <taxon>Teleostei</taxon>
        <taxon>Anguilliformes</taxon>
        <taxon>Congridae</taxon>
        <taxon>Conger</taxon>
    </lineage>
</organism>
<dbReference type="PROSITE" id="PS50001">
    <property type="entry name" value="SH2"/>
    <property type="match status" value="1"/>
</dbReference>
<dbReference type="Gene3D" id="3.30.505.10">
    <property type="entry name" value="SH2 domain"/>
    <property type="match status" value="1"/>
</dbReference>
<dbReference type="OrthoDB" id="9924021at2759"/>
<feature type="domain" description="SH3" evidence="7">
    <location>
        <begin position="31"/>
        <end position="91"/>
    </location>
</feature>
<dbReference type="EMBL" id="JAFJMO010000009">
    <property type="protein sequence ID" value="KAJ8267649.1"/>
    <property type="molecule type" value="Genomic_DNA"/>
</dbReference>
<sequence length="269" mass="30702">MGNAMKSIEVATRNGNTGSNPALRSNQSHHEDCTILVVLADYPSKDISEPIFRAGERLKVLAQEGPWWKVCSIQRATENYIPNNHVAKVYHGWLFEGVARQKAEELLYLPGNRIGSFMIRESQKNRGEYSLSVRHTAVMHYRVLRLPNNWYYISPRLTFQCLEELVNHYSDSADGLCCVLTTPCLASPAHPENFPSHDPTVVMRRHHDKVERTEGNSQLSFGVRHSMASYLSLMESKDSKQGKNNRKKKSKSVYVMPNYEFNSLSIEED</sequence>
<dbReference type="FunFam" id="3.30.505.10:FF:000039">
    <property type="entry name" value="src-like-adapter isoform X1"/>
    <property type="match status" value="1"/>
</dbReference>
<accession>A0A9Q1DDF0</accession>
<dbReference type="InterPro" id="IPR036028">
    <property type="entry name" value="SH3-like_dom_sf"/>
</dbReference>
<evidence type="ECO:0000256" key="2">
    <source>
        <dbReference type="ARBA" id="ARBA00022999"/>
    </source>
</evidence>
<reference evidence="8" key="1">
    <citation type="journal article" date="2023" name="Science">
        <title>Genome structures resolve the early diversification of teleost fishes.</title>
        <authorList>
            <person name="Parey E."/>
            <person name="Louis A."/>
            <person name="Montfort J."/>
            <person name="Bouchez O."/>
            <person name="Roques C."/>
            <person name="Iampietro C."/>
            <person name="Lluch J."/>
            <person name="Castinel A."/>
            <person name="Donnadieu C."/>
            <person name="Desvignes T."/>
            <person name="Floi Bucao C."/>
            <person name="Jouanno E."/>
            <person name="Wen M."/>
            <person name="Mejri S."/>
            <person name="Dirks R."/>
            <person name="Jansen H."/>
            <person name="Henkel C."/>
            <person name="Chen W.J."/>
            <person name="Zahm M."/>
            <person name="Cabau C."/>
            <person name="Klopp C."/>
            <person name="Thompson A.W."/>
            <person name="Robinson-Rechavi M."/>
            <person name="Braasch I."/>
            <person name="Lecointre G."/>
            <person name="Bobe J."/>
            <person name="Postlethwait J.H."/>
            <person name="Berthelot C."/>
            <person name="Roest Crollius H."/>
            <person name="Guiguen Y."/>
        </authorList>
    </citation>
    <scope>NUCLEOTIDE SEQUENCE</scope>
    <source>
        <strain evidence="8">Concon-B</strain>
    </source>
</reference>
<name>A0A9Q1DDF0_CONCO</name>
<evidence type="ECO:0000259" key="7">
    <source>
        <dbReference type="PROSITE" id="PS50002"/>
    </source>
</evidence>
<gene>
    <name evidence="8" type="ORF">COCON_G00128210</name>
</gene>
<keyword evidence="2 4" id="KW-0727">SH2 domain</keyword>
<dbReference type="PRINTS" id="PR00401">
    <property type="entry name" value="SH2DOMAIN"/>
</dbReference>
<comment type="caution">
    <text evidence="8">The sequence shown here is derived from an EMBL/GenBank/DDBJ whole genome shotgun (WGS) entry which is preliminary data.</text>
</comment>
<evidence type="ECO:0000256" key="1">
    <source>
        <dbReference type="ARBA" id="ARBA00022443"/>
    </source>
</evidence>
<keyword evidence="3" id="KW-0449">Lipoprotein</keyword>
<keyword evidence="9" id="KW-1185">Reference proteome</keyword>
<dbReference type="AlphaFoldDB" id="A0A9Q1DDF0"/>
<evidence type="ECO:0000313" key="9">
    <source>
        <dbReference type="Proteomes" id="UP001152803"/>
    </source>
</evidence>
<evidence type="ECO:0000259" key="6">
    <source>
        <dbReference type="PROSITE" id="PS50001"/>
    </source>
</evidence>
<evidence type="ECO:0000256" key="4">
    <source>
        <dbReference type="PROSITE-ProRule" id="PRU00191"/>
    </source>
</evidence>
<dbReference type="InterPro" id="IPR001452">
    <property type="entry name" value="SH3_domain"/>
</dbReference>
<dbReference type="Pfam" id="PF00017">
    <property type="entry name" value="SH2"/>
    <property type="match status" value="1"/>
</dbReference>
<keyword evidence="1 5" id="KW-0728">SH3 domain</keyword>
<dbReference type="SUPFAM" id="SSF55550">
    <property type="entry name" value="SH2 domain"/>
    <property type="match status" value="1"/>
</dbReference>
<dbReference type="InterPro" id="IPR036860">
    <property type="entry name" value="SH2_dom_sf"/>
</dbReference>
<dbReference type="SUPFAM" id="SSF50044">
    <property type="entry name" value="SH3-domain"/>
    <property type="match status" value="1"/>
</dbReference>
<dbReference type="Gene3D" id="2.30.30.40">
    <property type="entry name" value="SH3 Domains"/>
    <property type="match status" value="1"/>
</dbReference>
<dbReference type="PROSITE" id="PS50002">
    <property type="entry name" value="SH3"/>
    <property type="match status" value="1"/>
</dbReference>